<dbReference type="InterPro" id="IPR050266">
    <property type="entry name" value="AB_hydrolase_sf"/>
</dbReference>
<dbReference type="InterPro" id="IPR000073">
    <property type="entry name" value="AB_hydrolase_1"/>
</dbReference>
<evidence type="ECO:0000259" key="1">
    <source>
        <dbReference type="Pfam" id="PF12697"/>
    </source>
</evidence>
<reference evidence="2 3" key="1">
    <citation type="submission" date="2021-12" db="EMBL/GenBank/DDBJ databases">
        <title>Discovery of the Pendulisporaceae a myxobacterial family with distinct sporulation behavior and unique specialized metabolism.</title>
        <authorList>
            <person name="Garcia R."/>
            <person name="Popoff A."/>
            <person name="Bader C.D."/>
            <person name="Loehr J."/>
            <person name="Walesch S."/>
            <person name="Walt C."/>
            <person name="Boldt J."/>
            <person name="Bunk B."/>
            <person name="Haeckl F.J.F.P.J."/>
            <person name="Gunesch A.P."/>
            <person name="Birkelbach J."/>
            <person name="Nuebel U."/>
            <person name="Pietschmann T."/>
            <person name="Bach T."/>
            <person name="Mueller R."/>
        </authorList>
    </citation>
    <scope>NUCLEOTIDE SEQUENCE [LARGE SCALE GENOMIC DNA]</scope>
    <source>
        <strain evidence="2 3">MSr12523</strain>
    </source>
</reference>
<protein>
    <submittedName>
        <fullName evidence="2">Alpha/beta fold hydrolase</fullName>
    </submittedName>
</protein>
<dbReference type="EMBL" id="CP089982">
    <property type="protein sequence ID" value="WXA98958.1"/>
    <property type="molecule type" value="Genomic_DNA"/>
</dbReference>
<feature type="domain" description="AB hydrolase-1" evidence="1">
    <location>
        <begin position="11"/>
        <end position="248"/>
    </location>
</feature>
<dbReference type="Gene3D" id="3.40.50.1820">
    <property type="entry name" value="alpha/beta hydrolase"/>
    <property type="match status" value="1"/>
</dbReference>
<dbReference type="Pfam" id="PF12697">
    <property type="entry name" value="Abhydrolase_6"/>
    <property type="match status" value="1"/>
</dbReference>
<keyword evidence="3" id="KW-1185">Reference proteome</keyword>
<sequence length="270" mass="29893">MNGTTKSNNAILMIHGLCCGAEVWDRMAGAFRQLGWRVEAPTLSPHLRVKDAPSDELAKMSLKDYVDEMEGAARRLEADTGHRPIVVGHSLGGLIAQKLAERGAARAAVFMTPLAPAGVPPKLSLAPFVTLGNILFSRNLEKRPVKIWETGFKWGMLNGVPASRHKEIYATMRYCSGMVFRDLIMPDKNPERVAYVDETRINVPTLTIGAVKDRTVPVATHRLVAEKYKRVGGDYLEYSDRAHWVLDDLGTDRTVADITNWLESKQLGLA</sequence>
<name>A0ABZ2KJX4_9BACT</name>
<dbReference type="GO" id="GO:0016787">
    <property type="term" value="F:hydrolase activity"/>
    <property type="evidence" value="ECO:0007669"/>
    <property type="project" value="UniProtKB-KW"/>
</dbReference>
<dbReference type="PANTHER" id="PTHR43798">
    <property type="entry name" value="MONOACYLGLYCEROL LIPASE"/>
    <property type="match status" value="1"/>
</dbReference>
<dbReference type="Proteomes" id="UP001379533">
    <property type="component" value="Chromosome"/>
</dbReference>
<dbReference type="PANTHER" id="PTHR43798:SF33">
    <property type="entry name" value="HYDROLASE, PUTATIVE (AFU_ORTHOLOGUE AFUA_2G14860)-RELATED"/>
    <property type="match status" value="1"/>
</dbReference>
<evidence type="ECO:0000313" key="2">
    <source>
        <dbReference type="EMBL" id="WXA98958.1"/>
    </source>
</evidence>
<keyword evidence="2" id="KW-0378">Hydrolase</keyword>
<dbReference type="RefSeq" id="WP_394849586.1">
    <property type="nucleotide sequence ID" value="NZ_CP089982.1"/>
</dbReference>
<accession>A0ABZ2KJX4</accession>
<dbReference type="SUPFAM" id="SSF53474">
    <property type="entry name" value="alpha/beta-Hydrolases"/>
    <property type="match status" value="1"/>
</dbReference>
<proteinExistence type="predicted"/>
<dbReference type="InterPro" id="IPR029058">
    <property type="entry name" value="AB_hydrolase_fold"/>
</dbReference>
<gene>
    <name evidence="2" type="ORF">LZC95_19315</name>
</gene>
<organism evidence="2 3">
    <name type="scientific">Pendulispora brunnea</name>
    <dbReference type="NCBI Taxonomy" id="2905690"/>
    <lineage>
        <taxon>Bacteria</taxon>
        <taxon>Pseudomonadati</taxon>
        <taxon>Myxococcota</taxon>
        <taxon>Myxococcia</taxon>
        <taxon>Myxococcales</taxon>
        <taxon>Sorangiineae</taxon>
        <taxon>Pendulisporaceae</taxon>
        <taxon>Pendulispora</taxon>
    </lineage>
</organism>
<evidence type="ECO:0000313" key="3">
    <source>
        <dbReference type="Proteomes" id="UP001379533"/>
    </source>
</evidence>